<dbReference type="Proteomes" id="UP001056778">
    <property type="component" value="Chromosome 2"/>
</dbReference>
<evidence type="ECO:0000313" key="1">
    <source>
        <dbReference type="EMBL" id="KAI4469196.1"/>
    </source>
</evidence>
<evidence type="ECO:0000313" key="2">
    <source>
        <dbReference type="Proteomes" id="UP001056778"/>
    </source>
</evidence>
<gene>
    <name evidence="1" type="ORF">MML48_2g00006228</name>
</gene>
<organism evidence="1 2">
    <name type="scientific">Holotrichia oblita</name>
    <name type="common">Chafer beetle</name>
    <dbReference type="NCBI Taxonomy" id="644536"/>
    <lineage>
        <taxon>Eukaryota</taxon>
        <taxon>Metazoa</taxon>
        <taxon>Ecdysozoa</taxon>
        <taxon>Arthropoda</taxon>
        <taxon>Hexapoda</taxon>
        <taxon>Insecta</taxon>
        <taxon>Pterygota</taxon>
        <taxon>Neoptera</taxon>
        <taxon>Endopterygota</taxon>
        <taxon>Coleoptera</taxon>
        <taxon>Polyphaga</taxon>
        <taxon>Scarabaeiformia</taxon>
        <taxon>Scarabaeidae</taxon>
        <taxon>Melolonthinae</taxon>
        <taxon>Holotrichia</taxon>
    </lineage>
</organism>
<protein>
    <submittedName>
        <fullName evidence="1">Rna-binding protein related</fullName>
    </submittedName>
</protein>
<comment type="caution">
    <text evidence="1">The sequence shown here is derived from an EMBL/GenBank/DDBJ whole genome shotgun (WGS) entry which is preliminary data.</text>
</comment>
<name>A0ACB9TQZ3_HOLOL</name>
<accession>A0ACB9TQZ3</accession>
<sequence length="650" mass="75053">MTDKYNSNGDYSTYGADFKRKATPTKQEGSDNGNEEPNPQQQKANEYIRELLAEKSMLDESKYPNAVRLIEQEIQKAQSTGKVPPKESKYVDIYRERPVKVSVKVLVPVREHPKFNFVGKLLGPKGNSMKRLQDETMCKMAVLGRGSMKDRQKEEELRQSLDPKFAHLSDDLHVEISALGPPAEAHARVAFALAEVRKYLIPDNNDNIRQEQMREMEIMTSDTVIGEGRTASRRPPGILRSAVPRPPVPMRTATRTPVVTPRVMPAKTKILSILDRARIAMEESYGYEDPYDPVDSAYEHYTSAPSGHSRSSYSAAHYDDVYDTEYYRESSTSYDKEMDDINEKSTQQEEKLNEYLRQLLAEKAVINEKQCPFAYRFIDEEIARIQQKLVKGPPRDTRYIDVYHEKPVKISVKVLVPVREHPRFNFVGKLLGQKGSNLKHLQEETMCYMNICGRGSMRDREKEEELRLSLEPKYAHLTEDLHVEIHTIAPPAEAHTRIAQALIQVRKYLVPEYNAPESTEKFFQMKKSILGKVKIDDDEEWMESPKRSVYKDDVEGVVRKGPPPKPRPRSPITSKSSVMSILNKARIAMEESHSVDYRRTAHAHEYEEYEENYRPPPKKFMERSSPYGNDVFQMLKYNRDKHLKRTTMLE</sequence>
<dbReference type="EMBL" id="CM043016">
    <property type="protein sequence ID" value="KAI4469196.1"/>
    <property type="molecule type" value="Genomic_DNA"/>
</dbReference>
<keyword evidence="2" id="KW-1185">Reference proteome</keyword>
<reference evidence="1" key="1">
    <citation type="submission" date="2022-04" db="EMBL/GenBank/DDBJ databases">
        <title>Chromosome-scale genome assembly of Holotrichia oblita Faldermann.</title>
        <authorList>
            <person name="Rongchong L."/>
        </authorList>
    </citation>
    <scope>NUCLEOTIDE SEQUENCE</scope>
    <source>
        <strain evidence="1">81SQS9</strain>
    </source>
</reference>
<proteinExistence type="predicted"/>